<reference evidence="2" key="2">
    <citation type="journal article" date="2015" name="Data Brief">
        <title>Shoot transcriptome of the giant reed, Arundo donax.</title>
        <authorList>
            <person name="Barrero R.A."/>
            <person name="Guerrero F.D."/>
            <person name="Moolhuijzen P."/>
            <person name="Goolsby J.A."/>
            <person name="Tidwell J."/>
            <person name="Bellgard S.E."/>
            <person name="Bellgard M.I."/>
        </authorList>
    </citation>
    <scope>NUCLEOTIDE SEQUENCE</scope>
    <source>
        <tissue evidence="2">Shoot tissue taken approximately 20 cm above the soil surface</tissue>
    </source>
</reference>
<dbReference type="AlphaFoldDB" id="A0A0A9CKR4"/>
<feature type="region of interest" description="Disordered" evidence="1">
    <location>
        <begin position="199"/>
        <end position="219"/>
    </location>
</feature>
<dbReference type="EMBL" id="GBRH01221749">
    <property type="protein sequence ID" value="JAD76146.1"/>
    <property type="molecule type" value="Transcribed_RNA"/>
</dbReference>
<protein>
    <submittedName>
        <fullName evidence="2">Uncharacterized protein</fullName>
    </submittedName>
</protein>
<proteinExistence type="predicted"/>
<name>A0A0A9CKR4_ARUDO</name>
<evidence type="ECO:0000313" key="2">
    <source>
        <dbReference type="EMBL" id="JAD76146.1"/>
    </source>
</evidence>
<sequence>MGTMELERVWLLAGSRVLAVSGVLEDFGGLGFWGFDRTGLAEVRVIEAGGVASAGNEAEGGGERGDVGLERVHVLPIPPSGRGFLRFLAGLWFGVRLRHGWMRLRPEVQEVGGERRHRIWLSMGVRSSEVTAAGTPRRPERMAELSRPDDQRRWDGCAVDWSAAVGWGGRRQRPHRWPTVPCGTNGSGEETTPCFLIFGGRGSDGSGGPRWQRRGEGGE</sequence>
<reference evidence="2" key="1">
    <citation type="submission" date="2014-09" db="EMBL/GenBank/DDBJ databases">
        <authorList>
            <person name="Magalhaes I.L.F."/>
            <person name="Oliveira U."/>
            <person name="Santos F.R."/>
            <person name="Vidigal T.H.D.A."/>
            <person name="Brescovit A.D."/>
            <person name="Santos A.J."/>
        </authorList>
    </citation>
    <scope>NUCLEOTIDE SEQUENCE</scope>
    <source>
        <tissue evidence="2">Shoot tissue taken approximately 20 cm above the soil surface</tissue>
    </source>
</reference>
<evidence type="ECO:0000256" key="1">
    <source>
        <dbReference type="SAM" id="MobiDB-lite"/>
    </source>
</evidence>
<feature type="compositionally biased region" description="Gly residues" evidence="1">
    <location>
        <begin position="199"/>
        <end position="208"/>
    </location>
</feature>
<organism evidence="2">
    <name type="scientific">Arundo donax</name>
    <name type="common">Giant reed</name>
    <name type="synonym">Donax arundinaceus</name>
    <dbReference type="NCBI Taxonomy" id="35708"/>
    <lineage>
        <taxon>Eukaryota</taxon>
        <taxon>Viridiplantae</taxon>
        <taxon>Streptophyta</taxon>
        <taxon>Embryophyta</taxon>
        <taxon>Tracheophyta</taxon>
        <taxon>Spermatophyta</taxon>
        <taxon>Magnoliopsida</taxon>
        <taxon>Liliopsida</taxon>
        <taxon>Poales</taxon>
        <taxon>Poaceae</taxon>
        <taxon>PACMAD clade</taxon>
        <taxon>Arundinoideae</taxon>
        <taxon>Arundineae</taxon>
        <taxon>Arundo</taxon>
    </lineage>
</organism>
<accession>A0A0A9CKR4</accession>